<name>A0A2P2QPE6_RHIMU</name>
<dbReference type="AlphaFoldDB" id="A0A2P2QPE6"/>
<dbReference type="EMBL" id="GGEC01088406">
    <property type="protein sequence ID" value="MBX68890.1"/>
    <property type="molecule type" value="Transcribed_RNA"/>
</dbReference>
<organism evidence="1">
    <name type="scientific">Rhizophora mucronata</name>
    <name type="common">Asiatic mangrove</name>
    <dbReference type="NCBI Taxonomy" id="61149"/>
    <lineage>
        <taxon>Eukaryota</taxon>
        <taxon>Viridiplantae</taxon>
        <taxon>Streptophyta</taxon>
        <taxon>Embryophyta</taxon>
        <taxon>Tracheophyta</taxon>
        <taxon>Spermatophyta</taxon>
        <taxon>Magnoliopsida</taxon>
        <taxon>eudicotyledons</taxon>
        <taxon>Gunneridae</taxon>
        <taxon>Pentapetalae</taxon>
        <taxon>rosids</taxon>
        <taxon>fabids</taxon>
        <taxon>Malpighiales</taxon>
        <taxon>Rhizophoraceae</taxon>
        <taxon>Rhizophora</taxon>
    </lineage>
</organism>
<reference evidence="1" key="1">
    <citation type="submission" date="2018-02" db="EMBL/GenBank/DDBJ databases">
        <title>Rhizophora mucronata_Transcriptome.</title>
        <authorList>
            <person name="Meera S.P."/>
            <person name="Sreeshan A."/>
            <person name="Augustine A."/>
        </authorList>
    </citation>
    <scope>NUCLEOTIDE SEQUENCE</scope>
    <source>
        <tissue evidence="1">Leaf</tissue>
    </source>
</reference>
<proteinExistence type="predicted"/>
<sequence>MGDYSEDVIGGPKWWSSNRSYNHTTDRASVNQ</sequence>
<protein>
    <submittedName>
        <fullName evidence="1">Uncharacterized protein</fullName>
    </submittedName>
</protein>
<accession>A0A2P2QPE6</accession>
<evidence type="ECO:0000313" key="1">
    <source>
        <dbReference type="EMBL" id="MBX68890.1"/>
    </source>
</evidence>